<keyword evidence="5 7" id="KW-1133">Transmembrane helix</keyword>
<reference evidence="9 10" key="1">
    <citation type="submission" date="2019-03" db="EMBL/GenBank/DDBJ databases">
        <title>Genomic Encyclopedia of Type Strains, Phase IV (KMG-IV): sequencing the most valuable type-strain genomes for metagenomic binning, comparative biology and taxonomic classification.</title>
        <authorList>
            <person name="Goeker M."/>
        </authorList>
    </citation>
    <scope>NUCLEOTIDE SEQUENCE [LARGE SCALE GENOMIC DNA]</scope>
    <source>
        <strain evidence="9 10">DSM 46770</strain>
    </source>
</reference>
<dbReference type="GO" id="GO:0005886">
    <property type="term" value="C:plasma membrane"/>
    <property type="evidence" value="ECO:0007669"/>
    <property type="project" value="UniProtKB-SubCell"/>
</dbReference>
<dbReference type="Pfam" id="PF19300">
    <property type="entry name" value="BPD_transp_1_N"/>
    <property type="match status" value="1"/>
</dbReference>
<evidence type="ECO:0000256" key="2">
    <source>
        <dbReference type="ARBA" id="ARBA00022448"/>
    </source>
</evidence>
<proteinExistence type="inferred from homology"/>
<dbReference type="EMBL" id="SNYN01000013">
    <property type="protein sequence ID" value="TDQ50265.1"/>
    <property type="molecule type" value="Genomic_DNA"/>
</dbReference>
<dbReference type="AlphaFoldDB" id="A0A4R6UXG6"/>
<comment type="subcellular location">
    <subcellularLocation>
        <location evidence="1 7">Cell membrane</location>
        <topology evidence="1 7">Multi-pass membrane protein</topology>
    </subcellularLocation>
</comment>
<dbReference type="PANTHER" id="PTHR43163">
    <property type="entry name" value="DIPEPTIDE TRANSPORT SYSTEM PERMEASE PROTEIN DPPB-RELATED"/>
    <property type="match status" value="1"/>
</dbReference>
<dbReference type="RefSeq" id="WP_133742305.1">
    <property type="nucleotide sequence ID" value="NZ_SNYN01000013.1"/>
</dbReference>
<evidence type="ECO:0000256" key="3">
    <source>
        <dbReference type="ARBA" id="ARBA00022475"/>
    </source>
</evidence>
<dbReference type="Pfam" id="PF00528">
    <property type="entry name" value="BPD_transp_1"/>
    <property type="match status" value="1"/>
</dbReference>
<feature type="transmembrane region" description="Helical" evidence="7">
    <location>
        <begin position="228"/>
        <end position="261"/>
    </location>
</feature>
<accession>A0A4R6UXG6</accession>
<dbReference type="InterPro" id="IPR045621">
    <property type="entry name" value="BPD_transp_1_N"/>
</dbReference>
<organism evidence="9 10">
    <name type="scientific">Actinorugispora endophytica</name>
    <dbReference type="NCBI Taxonomy" id="1605990"/>
    <lineage>
        <taxon>Bacteria</taxon>
        <taxon>Bacillati</taxon>
        <taxon>Actinomycetota</taxon>
        <taxon>Actinomycetes</taxon>
        <taxon>Streptosporangiales</taxon>
        <taxon>Nocardiopsidaceae</taxon>
        <taxon>Actinorugispora</taxon>
    </lineage>
</organism>
<sequence>MRVVAVAVRASVVLVAVSIMVFAATELLPSDAAAVRAGGGATPDELARMRSEAGLDDPAAQRYLRWLAAMATGDTGTSLVSGRPVAALVEARAGATLALAGAALAVAVPLTALMAWAAGAAPRRVRAGAAGAVAGLAAVPQAAFAAGLVAVFSAALGWLPPVSLVAAGGSPLDRPETLVLPALALAVPAAAYGAGLLGGAVADALAAPHVADAVLRGVPRRRVAARHVLPFLLAPAVRVLATVAGSLLVATAVVETVFGYAGLGELLVSAVATRDVPVVQAVAMLSATVVVGGLAAADAAAALTDPRSGVPA</sequence>
<evidence type="ECO:0000313" key="9">
    <source>
        <dbReference type="EMBL" id="TDQ50265.1"/>
    </source>
</evidence>
<feature type="transmembrane region" description="Helical" evidence="7">
    <location>
        <begin position="130"/>
        <end position="158"/>
    </location>
</feature>
<dbReference type="GO" id="GO:0055085">
    <property type="term" value="P:transmembrane transport"/>
    <property type="evidence" value="ECO:0007669"/>
    <property type="project" value="InterPro"/>
</dbReference>
<protein>
    <submittedName>
        <fullName evidence="9">Peptide/nickel transport system permease protein</fullName>
    </submittedName>
</protein>
<feature type="domain" description="ABC transmembrane type-1" evidence="8">
    <location>
        <begin position="93"/>
        <end position="295"/>
    </location>
</feature>
<evidence type="ECO:0000256" key="6">
    <source>
        <dbReference type="ARBA" id="ARBA00023136"/>
    </source>
</evidence>
<dbReference type="OrthoDB" id="3427645at2"/>
<keyword evidence="6 7" id="KW-0472">Membrane</keyword>
<name>A0A4R6UXG6_9ACTN</name>
<keyword evidence="4 7" id="KW-0812">Transmembrane</keyword>
<keyword evidence="2 7" id="KW-0813">Transport</keyword>
<dbReference type="PANTHER" id="PTHR43163:SF3">
    <property type="entry name" value="PEPTIDE ABC TRANSPORTER PERMEASE PROTEIN"/>
    <property type="match status" value="1"/>
</dbReference>
<feature type="transmembrane region" description="Helical" evidence="7">
    <location>
        <begin position="281"/>
        <end position="303"/>
    </location>
</feature>
<dbReference type="InterPro" id="IPR000515">
    <property type="entry name" value="MetI-like"/>
</dbReference>
<feature type="transmembrane region" description="Helical" evidence="7">
    <location>
        <begin position="178"/>
        <end position="207"/>
    </location>
</feature>
<feature type="transmembrane region" description="Helical" evidence="7">
    <location>
        <begin position="97"/>
        <end position="118"/>
    </location>
</feature>
<evidence type="ECO:0000256" key="4">
    <source>
        <dbReference type="ARBA" id="ARBA00022692"/>
    </source>
</evidence>
<comment type="similarity">
    <text evidence="7">Belongs to the binding-protein-dependent transport system permease family.</text>
</comment>
<evidence type="ECO:0000256" key="5">
    <source>
        <dbReference type="ARBA" id="ARBA00022989"/>
    </source>
</evidence>
<dbReference type="Proteomes" id="UP000295281">
    <property type="component" value="Unassembled WGS sequence"/>
</dbReference>
<comment type="caution">
    <text evidence="9">The sequence shown here is derived from an EMBL/GenBank/DDBJ whole genome shotgun (WGS) entry which is preliminary data.</text>
</comment>
<evidence type="ECO:0000313" key="10">
    <source>
        <dbReference type="Proteomes" id="UP000295281"/>
    </source>
</evidence>
<evidence type="ECO:0000256" key="7">
    <source>
        <dbReference type="RuleBase" id="RU363032"/>
    </source>
</evidence>
<dbReference type="PROSITE" id="PS50928">
    <property type="entry name" value="ABC_TM1"/>
    <property type="match status" value="1"/>
</dbReference>
<evidence type="ECO:0000256" key="1">
    <source>
        <dbReference type="ARBA" id="ARBA00004651"/>
    </source>
</evidence>
<evidence type="ECO:0000259" key="8">
    <source>
        <dbReference type="PROSITE" id="PS50928"/>
    </source>
</evidence>
<dbReference type="InterPro" id="IPR035906">
    <property type="entry name" value="MetI-like_sf"/>
</dbReference>
<keyword evidence="10" id="KW-1185">Reference proteome</keyword>
<keyword evidence="3" id="KW-1003">Cell membrane</keyword>
<gene>
    <name evidence="9" type="ORF">EV190_11334</name>
</gene>
<dbReference type="SUPFAM" id="SSF161098">
    <property type="entry name" value="MetI-like"/>
    <property type="match status" value="1"/>
</dbReference>